<dbReference type="Proteomes" id="UP000238605">
    <property type="component" value="Unassembled WGS sequence"/>
</dbReference>
<dbReference type="AlphaFoldDB" id="A0A2S5SW79"/>
<evidence type="ECO:0000259" key="2">
    <source>
        <dbReference type="Pfam" id="PF18288"/>
    </source>
</evidence>
<dbReference type="InterPro" id="IPR011234">
    <property type="entry name" value="Fumarylacetoacetase-like_C"/>
</dbReference>
<keyword evidence="3" id="KW-0378">Hydrolase</keyword>
<dbReference type="InterPro" id="IPR041072">
    <property type="entry name" value="FAA_hydro_N"/>
</dbReference>
<feature type="domain" description="Fumarylacetoacetase-like C-terminal" evidence="1">
    <location>
        <begin position="107"/>
        <end position="301"/>
    </location>
</feature>
<gene>
    <name evidence="3" type="ORF">C1704_07545</name>
</gene>
<dbReference type="GO" id="GO:0016787">
    <property type="term" value="F:hydrolase activity"/>
    <property type="evidence" value="ECO:0007669"/>
    <property type="project" value="UniProtKB-KW"/>
</dbReference>
<dbReference type="PANTHER" id="PTHR43211:SF1">
    <property type="entry name" value="BLL6422 PROTEIN"/>
    <property type="match status" value="1"/>
</dbReference>
<keyword evidence="4" id="KW-1185">Reference proteome</keyword>
<evidence type="ECO:0000259" key="1">
    <source>
        <dbReference type="Pfam" id="PF01557"/>
    </source>
</evidence>
<dbReference type="InterPro" id="IPR036663">
    <property type="entry name" value="Fumarylacetoacetase_C_sf"/>
</dbReference>
<reference evidence="3 4" key="1">
    <citation type="submission" date="2018-02" db="EMBL/GenBank/DDBJ databases">
        <title>Reclassifiation of [Polyangium] brachysporum DSM 7029 as Guopingzhaonella breviflexa gen. nov., sp. nov., a member of the family Comamonadaceae.</title>
        <authorList>
            <person name="Tang B."/>
        </authorList>
    </citation>
    <scope>NUCLEOTIDE SEQUENCE [LARGE SCALE GENOMIC DNA]</scope>
    <source>
        <strain evidence="3 4">BCRC 80649</strain>
    </source>
</reference>
<dbReference type="EMBL" id="PSNX01000005">
    <property type="protein sequence ID" value="PPE66827.1"/>
    <property type="molecule type" value="Genomic_DNA"/>
</dbReference>
<dbReference type="Gene3D" id="3.90.850.10">
    <property type="entry name" value="Fumarylacetoacetase-like, C-terminal domain"/>
    <property type="match status" value="1"/>
</dbReference>
<dbReference type="RefSeq" id="WP_104302125.1">
    <property type="nucleotide sequence ID" value="NZ_PSNX01000005.1"/>
</dbReference>
<accession>A0A2S5SW79</accession>
<organism evidence="3 4">
    <name type="scientific">Caldimonas caldifontis</name>
    <dbReference type="NCBI Taxonomy" id="1452508"/>
    <lineage>
        <taxon>Bacteria</taxon>
        <taxon>Pseudomonadati</taxon>
        <taxon>Pseudomonadota</taxon>
        <taxon>Betaproteobacteria</taxon>
        <taxon>Burkholderiales</taxon>
        <taxon>Sphaerotilaceae</taxon>
        <taxon>Caldimonas</taxon>
    </lineage>
</organism>
<dbReference type="SUPFAM" id="SSF56529">
    <property type="entry name" value="FAH"/>
    <property type="match status" value="1"/>
</dbReference>
<sequence length="320" mass="34053">MKLATYKDGSRDGQLVVVSRDLTTAHYATSIATRLQQVLDDWNFLSPQLQDLYVTLNQGRARHAFPFDPAMCMAPLPRPVQAYDAWASPGHLERLGLPVPPKAEGPIVTTVAGANLGPTDPLVPPLAGEALDLGAGLAVMTGDLSAGCSPSEALESVRLLTLANTWTLPEVLRAERERAWGLLHARPATSYGPVALTPDELGEAWQRGRVHLPLLVQAQGRRLGRFDAAPAMGWHVGRWLAQAARTRSLPAGTVVHSGPLGLSAGDGMACLAEKRAQESRAHGEPRSAWLLGGDRVHIELQADDGAPLMGAIDAEVLAQG</sequence>
<feature type="domain" description="Fumarylacetoacetase N-terminal" evidence="2">
    <location>
        <begin position="1"/>
        <end position="78"/>
    </location>
</feature>
<dbReference type="Pfam" id="PF01557">
    <property type="entry name" value="FAA_hydrolase"/>
    <property type="match status" value="1"/>
</dbReference>
<evidence type="ECO:0000313" key="3">
    <source>
        <dbReference type="EMBL" id="PPE66827.1"/>
    </source>
</evidence>
<comment type="caution">
    <text evidence="3">The sequence shown here is derived from an EMBL/GenBank/DDBJ whole genome shotgun (WGS) entry which is preliminary data.</text>
</comment>
<dbReference type="PANTHER" id="PTHR43211">
    <property type="entry name" value="FUMARYLACETOACETATE HYDROLASE"/>
    <property type="match status" value="1"/>
</dbReference>
<name>A0A2S5SW79_9BURK</name>
<dbReference type="OrthoDB" id="9775905at2"/>
<dbReference type="Pfam" id="PF18288">
    <property type="entry name" value="FAA_hydro_N_2"/>
    <property type="match status" value="1"/>
</dbReference>
<evidence type="ECO:0000313" key="4">
    <source>
        <dbReference type="Proteomes" id="UP000238605"/>
    </source>
</evidence>
<proteinExistence type="predicted"/>
<protein>
    <submittedName>
        <fullName evidence="3">Fumarylacetoacetate hydrolase</fullName>
    </submittedName>
</protein>